<comment type="pathway">
    <text evidence="1 6">Amino-acid degradation; L-proline degradation into L-glutamate; L-glutamate from L-proline: step 2/2.</text>
</comment>
<dbReference type="HAMAP" id="MF_00733">
    <property type="entry name" value="RocA"/>
    <property type="match status" value="1"/>
</dbReference>
<dbReference type="FunFam" id="3.40.309.10:FF:000005">
    <property type="entry name" value="1-pyrroline-5-carboxylate dehydrogenase 1"/>
    <property type="match status" value="1"/>
</dbReference>
<feature type="active site" evidence="6">
    <location>
        <position position="320"/>
    </location>
</feature>
<feature type="active site" evidence="6 7">
    <location>
        <position position="286"/>
    </location>
</feature>
<dbReference type="SUPFAM" id="SSF53720">
    <property type="entry name" value="ALDH-like"/>
    <property type="match status" value="1"/>
</dbReference>
<sequence>MVTPYKHEPFTDFTIDENRKALEEAILKVESELGKEYPLIIGGERITTEDKLVSYNPAKKDEVIGYVSKANKDLAEKAMKVADETFQWWRKSKPEMRADILFRAAAIVRRRKNEFTAHLVKEGGKPWKEADADTAEAIDFMEYYGRQMLEFKNGVEINSREVENNRYNYIPLGVGVVISPWNFLFAIMCGTTVAPLVTGNTVLLKPASSTPVIAYKFLEVLEEAGMPAGVVNYIPGSGAEVGDYLVDHPRTRFVSFTGSREVGTRIYERAAKVQPGQKWLKRSIIEMGGKDTIVVDSDADLELAADAITYSSFGFSGQKCSACSRVIAHQDIYDELLQRVVDKTKEINVADPTNHDTYMGPVIDEGAYNKILDYIETGKKEGKLLTGGEGDNTKGWFVKPTVFGDLDPESVIMQEEIFGPVVGFSKAKDFDQAIEFANNTDYGLTGAVISNNRDHIEQAREDFHVGNLYFNRGCTAAIVGYHPFGGFNMSGTDSKAGGPDYLIHHMQGKTTSEML</sequence>
<feature type="domain" description="Aldehyde dehydrogenase" evidence="8">
    <location>
        <begin position="50"/>
        <end position="510"/>
    </location>
</feature>
<evidence type="ECO:0000256" key="5">
    <source>
        <dbReference type="ARBA" id="ARBA00061617"/>
    </source>
</evidence>
<evidence type="ECO:0000256" key="4">
    <source>
        <dbReference type="ARBA" id="ARBA00048142"/>
    </source>
</evidence>
<dbReference type="InterPro" id="IPR016161">
    <property type="entry name" value="Ald_DH/histidinol_DH"/>
</dbReference>
<dbReference type="EC" id="1.2.1.88" evidence="6"/>
<organism evidence="9 10">
    <name type="scientific">Terrihalobacillus insolitus</name>
    <dbReference type="NCBI Taxonomy" id="2950438"/>
    <lineage>
        <taxon>Bacteria</taxon>
        <taxon>Bacillati</taxon>
        <taxon>Bacillota</taxon>
        <taxon>Bacilli</taxon>
        <taxon>Bacillales</taxon>
        <taxon>Bacillaceae</taxon>
        <taxon>Terrihalobacillus</taxon>
    </lineage>
</organism>
<dbReference type="InterPro" id="IPR016160">
    <property type="entry name" value="Ald_DH_CS_CYS"/>
</dbReference>
<dbReference type="Gene3D" id="3.40.309.10">
    <property type="entry name" value="Aldehyde Dehydrogenase, Chain A, domain 2"/>
    <property type="match status" value="1"/>
</dbReference>
<evidence type="ECO:0000256" key="1">
    <source>
        <dbReference type="ARBA" id="ARBA00004786"/>
    </source>
</evidence>
<dbReference type="RefSeq" id="WP_272437201.1">
    <property type="nucleotide sequence ID" value="NZ_JAMQKB010000014.1"/>
</dbReference>
<dbReference type="PROSITE" id="PS00070">
    <property type="entry name" value="ALDEHYDE_DEHYDR_CYS"/>
    <property type="match status" value="1"/>
</dbReference>
<dbReference type="EMBL" id="JAMQKB010000014">
    <property type="protein sequence ID" value="MDC3425392.1"/>
    <property type="molecule type" value="Genomic_DNA"/>
</dbReference>
<dbReference type="InterPro" id="IPR016163">
    <property type="entry name" value="Ald_DH_C"/>
</dbReference>
<evidence type="ECO:0000256" key="3">
    <source>
        <dbReference type="ARBA" id="ARBA00023027"/>
    </source>
</evidence>
<dbReference type="InterPro" id="IPR005932">
    <property type="entry name" value="RocA"/>
</dbReference>
<dbReference type="CDD" id="cd07124">
    <property type="entry name" value="ALDH_PutA-P5CDH-RocA"/>
    <property type="match status" value="1"/>
</dbReference>
<keyword evidence="10" id="KW-1185">Reference proteome</keyword>
<dbReference type="InterPro" id="IPR016162">
    <property type="entry name" value="Ald_DH_N"/>
</dbReference>
<dbReference type="PROSITE" id="PS00687">
    <property type="entry name" value="ALDEHYDE_DEHYDR_GLU"/>
    <property type="match status" value="1"/>
</dbReference>
<evidence type="ECO:0000256" key="7">
    <source>
        <dbReference type="PROSITE-ProRule" id="PRU10007"/>
    </source>
</evidence>
<dbReference type="AlphaFoldDB" id="A0A9X4AMG1"/>
<dbReference type="GO" id="GO:0009898">
    <property type="term" value="C:cytoplasmic side of plasma membrane"/>
    <property type="evidence" value="ECO:0007669"/>
    <property type="project" value="TreeGrafter"/>
</dbReference>
<dbReference type="PANTHER" id="PTHR42862">
    <property type="entry name" value="DELTA-1-PYRROLINE-5-CARBOXYLATE DEHYDROGENASE 1, ISOFORM A-RELATED"/>
    <property type="match status" value="1"/>
</dbReference>
<evidence type="ECO:0000259" key="8">
    <source>
        <dbReference type="Pfam" id="PF00171"/>
    </source>
</evidence>
<dbReference type="Gene3D" id="3.40.605.10">
    <property type="entry name" value="Aldehyde Dehydrogenase, Chain A, domain 1"/>
    <property type="match status" value="1"/>
</dbReference>
<dbReference type="FunFam" id="3.40.605.10:FF:000045">
    <property type="entry name" value="1-pyrroline-5-carboxylate dehydrogenase 1"/>
    <property type="match status" value="1"/>
</dbReference>
<dbReference type="Proteomes" id="UP001145050">
    <property type="component" value="Unassembled WGS sequence"/>
</dbReference>
<comment type="similarity">
    <text evidence="5 6">Belongs to the aldehyde dehydrogenase family. RocA subfamily.</text>
</comment>
<dbReference type="InterPro" id="IPR029510">
    <property type="entry name" value="Ald_DH_CS_GLU"/>
</dbReference>
<proteinExistence type="inferred from homology"/>
<evidence type="ECO:0000256" key="2">
    <source>
        <dbReference type="ARBA" id="ARBA00023002"/>
    </source>
</evidence>
<dbReference type="PANTHER" id="PTHR42862:SF1">
    <property type="entry name" value="DELTA-1-PYRROLINE-5-CARBOXYLATE DEHYDROGENASE 2, ISOFORM A-RELATED"/>
    <property type="match status" value="1"/>
</dbReference>
<comment type="catalytic activity">
    <reaction evidence="4 6">
        <text>L-glutamate 5-semialdehyde + NAD(+) + H2O = L-glutamate + NADH + 2 H(+)</text>
        <dbReference type="Rhea" id="RHEA:30235"/>
        <dbReference type="ChEBI" id="CHEBI:15377"/>
        <dbReference type="ChEBI" id="CHEBI:15378"/>
        <dbReference type="ChEBI" id="CHEBI:29985"/>
        <dbReference type="ChEBI" id="CHEBI:57540"/>
        <dbReference type="ChEBI" id="CHEBI:57945"/>
        <dbReference type="ChEBI" id="CHEBI:58066"/>
        <dbReference type="EC" id="1.2.1.88"/>
    </reaction>
</comment>
<dbReference type="GO" id="GO:0003842">
    <property type="term" value="F:L-glutamate gamma-semialdehyde dehydrogenase activity"/>
    <property type="evidence" value="ECO:0007669"/>
    <property type="project" value="UniProtKB-UniRule"/>
</dbReference>
<keyword evidence="3 6" id="KW-0520">NAD</keyword>
<protein>
    <recommendedName>
        <fullName evidence="6">1-pyrroline-5-carboxylate dehydrogenase</fullName>
        <shortName evidence="6">P5C dehydrogenase</shortName>
        <ecNumber evidence="6">1.2.1.88</ecNumber>
    </recommendedName>
    <alternativeName>
        <fullName evidence="6">L-glutamate gamma-semialdehyde dehydrogenase</fullName>
    </alternativeName>
</protein>
<dbReference type="GO" id="GO:0010133">
    <property type="term" value="P:L-proline catabolic process to L-glutamate"/>
    <property type="evidence" value="ECO:0007669"/>
    <property type="project" value="TreeGrafter"/>
</dbReference>
<evidence type="ECO:0000313" key="10">
    <source>
        <dbReference type="Proteomes" id="UP001145050"/>
    </source>
</evidence>
<dbReference type="InterPro" id="IPR047597">
    <property type="entry name" value="RocA_bacillales"/>
</dbReference>
<name>A0A9X4AMG1_9BACI</name>
<dbReference type="InterPro" id="IPR050485">
    <property type="entry name" value="Proline_metab_enzyme"/>
</dbReference>
<evidence type="ECO:0000256" key="6">
    <source>
        <dbReference type="HAMAP-Rule" id="MF_00733"/>
    </source>
</evidence>
<reference evidence="9" key="1">
    <citation type="submission" date="2022-06" db="EMBL/GenBank/DDBJ databases">
        <title>Aquibacillus sp. a new bacterium isolated from soil saline samples.</title>
        <authorList>
            <person name="Galisteo C."/>
            <person name="De La Haba R."/>
            <person name="Sanchez-Porro C."/>
            <person name="Ventosa A."/>
        </authorList>
    </citation>
    <scope>NUCLEOTIDE SEQUENCE</scope>
    <source>
        <strain evidence="9">3ASR75-11</strain>
    </source>
</reference>
<dbReference type="NCBIfam" id="TIGR01237">
    <property type="entry name" value="D1pyr5carbox2"/>
    <property type="match status" value="1"/>
</dbReference>
<dbReference type="NCBIfam" id="NF002852">
    <property type="entry name" value="PRK03137.1"/>
    <property type="match status" value="1"/>
</dbReference>
<comment type="caution">
    <text evidence="9">The sequence shown here is derived from an EMBL/GenBank/DDBJ whole genome shotgun (WGS) entry which is preliminary data.</text>
</comment>
<keyword evidence="2 6" id="KW-0560">Oxidoreductase</keyword>
<gene>
    <name evidence="9" type="primary">pruA</name>
    <name evidence="6" type="synonym">rocA</name>
    <name evidence="9" type="ORF">NC797_12865</name>
</gene>
<evidence type="ECO:0000313" key="9">
    <source>
        <dbReference type="EMBL" id="MDC3425392.1"/>
    </source>
</evidence>
<dbReference type="Pfam" id="PF00171">
    <property type="entry name" value="Aldedh"/>
    <property type="match status" value="1"/>
</dbReference>
<dbReference type="InterPro" id="IPR015590">
    <property type="entry name" value="Aldehyde_DH_dom"/>
</dbReference>
<accession>A0A9X4AMG1</accession>
<dbReference type="GO" id="GO:0006537">
    <property type="term" value="P:glutamate biosynthetic process"/>
    <property type="evidence" value="ECO:0007669"/>
    <property type="project" value="UniProtKB-UniRule"/>
</dbReference>
<dbReference type="GO" id="GO:0004657">
    <property type="term" value="F:proline dehydrogenase activity"/>
    <property type="evidence" value="ECO:0007669"/>
    <property type="project" value="UniProtKB-ARBA"/>
</dbReference>